<dbReference type="EMBL" id="JAKOGI010000524">
    <property type="protein sequence ID" value="KAJ8433663.1"/>
    <property type="molecule type" value="Genomic_DNA"/>
</dbReference>
<evidence type="ECO:0000313" key="3">
    <source>
        <dbReference type="Proteomes" id="UP001153076"/>
    </source>
</evidence>
<protein>
    <submittedName>
        <fullName evidence="2">Uncharacterized protein</fullName>
    </submittedName>
</protein>
<feature type="compositionally biased region" description="Basic and acidic residues" evidence="1">
    <location>
        <begin position="283"/>
        <end position="301"/>
    </location>
</feature>
<accession>A0A9Q1Q980</accession>
<feature type="compositionally biased region" description="Basic and acidic residues" evidence="1">
    <location>
        <begin position="238"/>
        <end position="249"/>
    </location>
</feature>
<feature type="compositionally biased region" description="Basic and acidic residues" evidence="1">
    <location>
        <begin position="132"/>
        <end position="152"/>
    </location>
</feature>
<evidence type="ECO:0000313" key="2">
    <source>
        <dbReference type="EMBL" id="KAJ8433663.1"/>
    </source>
</evidence>
<name>A0A9Q1Q980_9CARY</name>
<reference evidence="2" key="1">
    <citation type="submission" date="2022-04" db="EMBL/GenBank/DDBJ databases">
        <title>Carnegiea gigantea Genome sequencing and assembly v2.</title>
        <authorList>
            <person name="Copetti D."/>
            <person name="Sanderson M.J."/>
            <person name="Burquez A."/>
            <person name="Wojciechowski M.F."/>
        </authorList>
    </citation>
    <scope>NUCLEOTIDE SEQUENCE</scope>
    <source>
        <strain evidence="2">SGP5-SGP5p</strain>
        <tissue evidence="2">Aerial part</tissue>
    </source>
</reference>
<organism evidence="2 3">
    <name type="scientific">Carnegiea gigantea</name>
    <dbReference type="NCBI Taxonomy" id="171969"/>
    <lineage>
        <taxon>Eukaryota</taxon>
        <taxon>Viridiplantae</taxon>
        <taxon>Streptophyta</taxon>
        <taxon>Embryophyta</taxon>
        <taxon>Tracheophyta</taxon>
        <taxon>Spermatophyta</taxon>
        <taxon>Magnoliopsida</taxon>
        <taxon>eudicotyledons</taxon>
        <taxon>Gunneridae</taxon>
        <taxon>Pentapetalae</taxon>
        <taxon>Caryophyllales</taxon>
        <taxon>Cactineae</taxon>
        <taxon>Cactaceae</taxon>
        <taxon>Cactoideae</taxon>
        <taxon>Echinocereeae</taxon>
        <taxon>Carnegiea</taxon>
    </lineage>
</organism>
<sequence length="1070" mass="115440">MFCGKSKLQAFVVSMETIGLFGSVPTCVGSKMSTETERQHAVQQSEDMRTEPSGKPSRSYTIEFLLSLRELEVCKKLPNGFDESLLSEFEDTCYGIQQRVAGSSSLQGFRRTDYGSTVPSRGDSASYSRGIHRWDSRSSGRSDTDSDSEAGRHYGGQPRRSGQNSGHDGLLGSGSFPRPTGYAASASVPRFHPNGNLPLNRSNEPYHPPRPYKAVPHTRRETNDSYNDETFGSTDSTSEDRVEEEKKRRAEFELMRKEQQKALQEKQKSSLGKLEDPFSDIVGLREHPNDSKTSTDSDKVLKQAPQDDSDKLPLHSQAPPPRPLVPPGFVNSVVDKGSSAKSIVQGDSSEVGKSGMENSHQDMISITHLISSNETRGETISLSALKHKKLLDSSSIVGAGDTMKGSRLLDVSEVLENGQILALDSEVTGHKLLSEPGRSTSILEKLFGNTLTASSGSMSNSVEGHDAKTDDIWSPNTLQSKFAVWFLEEDRKPLEDISSEKPSDLLSLIVGGEKGGSDLPDITMMGPILPPGPMLGHMTPELAHSTAEMPARLPNSNGPEPKPAVLTCEDLEQSILSEVGGNSSNCQPGGDETSALDAKVSAEVDNQASHHLLSLLQKGMGSRNVKSTSNVDGVSFDKGYDHEFGKVDVINANTSNVNADGLRSSEKTLTLEALFGTAFMKELHSAQKNSGSTRLDVPEPLGLPSSFADGAPFSSTRNDIGSGLGSCDGDISSSRDGIAKLKGGCWLGIHDSVEEAGFSKPPAEIDPRFNSIEGRIEAGLPEEDILIRSLGDPISHQNSMLVPNSASYNKNFLSSSSNTPNVMEKLAVLGAALRDERSMIRGQDPLLLRDPYEMVKPEIPFQNLHQQASSPRLHAAQMNPGRPLFHALDSHTHLDPHLKFMPPDASMHNQLPTNIGHHPPPGPPHRSAGLPGFDPLFPPPVLQHMAGSLAPPQLLRGFPSGAPMPPHPGHNPAGYIPDHNPMQGFPFGQRRPQFGGPVMGSPGKVADLKSIVSLGADLGGANNPPDAFQRLLEMELRANPKQTHPNPFAASGGHSRPMYGHELDMGFQYR</sequence>
<evidence type="ECO:0000256" key="1">
    <source>
        <dbReference type="SAM" id="MobiDB-lite"/>
    </source>
</evidence>
<comment type="caution">
    <text evidence="2">The sequence shown here is derived from an EMBL/GenBank/DDBJ whole genome shotgun (WGS) entry which is preliminary data.</text>
</comment>
<feature type="region of interest" description="Disordered" evidence="1">
    <location>
        <begin position="280"/>
        <end position="357"/>
    </location>
</feature>
<dbReference type="PANTHER" id="PTHR34802:SF1">
    <property type="entry name" value="CHORISMATE SYNTHASE"/>
    <property type="match status" value="1"/>
</dbReference>
<feature type="region of interest" description="Disordered" evidence="1">
    <location>
        <begin position="37"/>
        <end position="56"/>
    </location>
</feature>
<feature type="compositionally biased region" description="Polar residues" evidence="1">
    <location>
        <begin position="114"/>
        <end position="127"/>
    </location>
</feature>
<dbReference type="PANTHER" id="PTHR34802">
    <property type="entry name" value="CHORISMATE SYNTHASE"/>
    <property type="match status" value="1"/>
</dbReference>
<proteinExistence type="predicted"/>
<dbReference type="AlphaFoldDB" id="A0A9Q1Q980"/>
<feature type="compositionally biased region" description="Basic and acidic residues" evidence="1">
    <location>
        <begin position="37"/>
        <end position="52"/>
    </location>
</feature>
<dbReference type="OrthoDB" id="1923709at2759"/>
<keyword evidence="3" id="KW-1185">Reference proteome</keyword>
<gene>
    <name evidence="2" type="ORF">Cgig2_002334</name>
</gene>
<feature type="compositionally biased region" description="Polar residues" evidence="1">
    <location>
        <begin position="224"/>
        <end position="236"/>
    </location>
</feature>
<feature type="region of interest" description="Disordered" evidence="1">
    <location>
        <begin position="106"/>
        <end position="249"/>
    </location>
</feature>
<dbReference type="Proteomes" id="UP001153076">
    <property type="component" value="Unassembled WGS sequence"/>
</dbReference>
<feature type="compositionally biased region" description="Polar residues" evidence="1">
    <location>
        <begin position="339"/>
        <end position="348"/>
    </location>
</feature>